<evidence type="ECO:0000313" key="2">
    <source>
        <dbReference type="Proteomes" id="UP000049855"/>
    </source>
</evidence>
<keyword evidence="2" id="KW-1185">Reference proteome</keyword>
<reference evidence="2" key="1">
    <citation type="submission" date="2015-03" db="EMBL/GenBank/DDBJ databases">
        <authorList>
            <person name="Nijsse Bart"/>
        </authorList>
    </citation>
    <scope>NUCLEOTIDE SEQUENCE [LARGE SCALE GENOMIC DNA]</scope>
</reference>
<dbReference type="AlphaFoldDB" id="A0A0U1KSY7"/>
<organism evidence="1 2">
    <name type="scientific">Sporomusa ovata</name>
    <dbReference type="NCBI Taxonomy" id="2378"/>
    <lineage>
        <taxon>Bacteria</taxon>
        <taxon>Bacillati</taxon>
        <taxon>Bacillota</taxon>
        <taxon>Negativicutes</taxon>
        <taxon>Selenomonadales</taxon>
        <taxon>Sporomusaceae</taxon>
        <taxon>Sporomusa</taxon>
    </lineage>
</organism>
<gene>
    <name evidence="1" type="ORF">SpAn4DRAFT_1476</name>
</gene>
<proteinExistence type="predicted"/>
<name>A0A0U1KSY7_9FIRM</name>
<evidence type="ECO:0000313" key="1">
    <source>
        <dbReference type="EMBL" id="CQR70507.1"/>
    </source>
</evidence>
<dbReference type="Proteomes" id="UP000049855">
    <property type="component" value="Unassembled WGS sequence"/>
</dbReference>
<protein>
    <submittedName>
        <fullName evidence="1">Uncharacterized protein</fullName>
    </submittedName>
</protein>
<sequence length="39" mass="4502">MKRKQEDTGICLAMNNSYNLAELVVVSGMQKRVKQEYII</sequence>
<dbReference type="EMBL" id="CTRP01000003">
    <property type="protein sequence ID" value="CQR70507.1"/>
    <property type="molecule type" value="Genomic_DNA"/>
</dbReference>
<accession>A0A0U1KSY7</accession>